<keyword evidence="7 8" id="KW-0694">RNA-binding</keyword>
<feature type="domain" description="Nanos-type" evidence="10">
    <location>
        <begin position="229"/>
        <end position="283"/>
    </location>
</feature>
<dbReference type="Gene3D" id="4.10.60.30">
    <property type="entry name" value="Nanos, RNA-binding domain"/>
    <property type="match status" value="1"/>
</dbReference>
<name>A0A813RMF5_9BILA</name>
<comment type="similarity">
    <text evidence="8">Belongs to the nanos family.</text>
</comment>
<keyword evidence="12" id="KW-1185">Reference proteome</keyword>
<dbReference type="Proteomes" id="UP000663879">
    <property type="component" value="Unassembled WGS sequence"/>
</dbReference>
<evidence type="ECO:0000256" key="7">
    <source>
        <dbReference type="ARBA" id="ARBA00022884"/>
    </source>
</evidence>
<dbReference type="GO" id="GO:0006417">
    <property type="term" value="P:regulation of translation"/>
    <property type="evidence" value="ECO:0007669"/>
    <property type="project" value="UniProtKB-UniRule"/>
</dbReference>
<comment type="caution">
    <text evidence="11">The sequence shown here is derived from an EMBL/GenBank/DDBJ whole genome shotgun (WGS) entry which is preliminary data.</text>
</comment>
<evidence type="ECO:0000256" key="6">
    <source>
        <dbReference type="ARBA" id="ARBA00022845"/>
    </source>
</evidence>
<accession>A0A813RMF5</accession>
<dbReference type="InterPro" id="IPR008705">
    <property type="entry name" value="Nanos/Xcar2"/>
</dbReference>
<gene>
    <name evidence="11" type="ORF">OXX778_LOCUS5738</name>
</gene>
<evidence type="ECO:0000256" key="2">
    <source>
        <dbReference type="ARBA" id="ARBA00022490"/>
    </source>
</evidence>
<evidence type="ECO:0000259" key="10">
    <source>
        <dbReference type="PROSITE" id="PS51522"/>
    </source>
</evidence>
<keyword evidence="4 8" id="KW-0863">Zinc-finger</keyword>
<proteinExistence type="inferred from homology"/>
<feature type="compositionally biased region" description="Low complexity" evidence="9">
    <location>
        <begin position="158"/>
        <end position="177"/>
    </location>
</feature>
<protein>
    <recommendedName>
        <fullName evidence="10">Nanos-type domain-containing protein</fullName>
    </recommendedName>
</protein>
<evidence type="ECO:0000256" key="1">
    <source>
        <dbReference type="ARBA" id="ARBA00004496"/>
    </source>
</evidence>
<dbReference type="OrthoDB" id="5864971at2759"/>
<dbReference type="EMBL" id="CAJNOC010000642">
    <property type="protein sequence ID" value="CAF0786360.1"/>
    <property type="molecule type" value="Genomic_DNA"/>
</dbReference>
<reference evidence="11" key="1">
    <citation type="submission" date="2021-02" db="EMBL/GenBank/DDBJ databases">
        <authorList>
            <person name="Nowell W R."/>
        </authorList>
    </citation>
    <scope>NUCLEOTIDE SEQUENCE</scope>
    <source>
        <strain evidence="11">Ploen Becks lab</strain>
    </source>
</reference>
<dbReference type="PROSITE" id="PS51522">
    <property type="entry name" value="ZF_NANOS"/>
    <property type="match status" value="1"/>
</dbReference>
<dbReference type="InterPro" id="IPR024161">
    <property type="entry name" value="Znf_nanos-typ"/>
</dbReference>
<evidence type="ECO:0000256" key="3">
    <source>
        <dbReference type="ARBA" id="ARBA00022723"/>
    </source>
</evidence>
<dbReference type="GO" id="GO:0003723">
    <property type="term" value="F:RNA binding"/>
    <property type="evidence" value="ECO:0007669"/>
    <property type="project" value="UniProtKB-UniRule"/>
</dbReference>
<evidence type="ECO:0000256" key="5">
    <source>
        <dbReference type="ARBA" id="ARBA00022833"/>
    </source>
</evidence>
<evidence type="ECO:0000313" key="12">
    <source>
        <dbReference type="Proteomes" id="UP000663879"/>
    </source>
</evidence>
<dbReference type="Pfam" id="PF05741">
    <property type="entry name" value="zf-nanos"/>
    <property type="match status" value="1"/>
</dbReference>
<feature type="region of interest" description="Disordered" evidence="9">
    <location>
        <begin position="144"/>
        <end position="186"/>
    </location>
</feature>
<keyword evidence="3" id="KW-0479">Metal-binding</keyword>
<keyword evidence="6 8" id="KW-0810">Translation regulation</keyword>
<organism evidence="11 12">
    <name type="scientific">Brachionus calyciflorus</name>
    <dbReference type="NCBI Taxonomy" id="104777"/>
    <lineage>
        <taxon>Eukaryota</taxon>
        <taxon>Metazoa</taxon>
        <taxon>Spiralia</taxon>
        <taxon>Gnathifera</taxon>
        <taxon>Rotifera</taxon>
        <taxon>Eurotatoria</taxon>
        <taxon>Monogononta</taxon>
        <taxon>Pseudotrocha</taxon>
        <taxon>Ploima</taxon>
        <taxon>Brachionidae</taxon>
        <taxon>Brachionus</taxon>
    </lineage>
</organism>
<keyword evidence="2" id="KW-0963">Cytoplasm</keyword>
<evidence type="ECO:0000256" key="9">
    <source>
        <dbReference type="SAM" id="MobiDB-lite"/>
    </source>
</evidence>
<dbReference type="GO" id="GO:0008270">
    <property type="term" value="F:zinc ion binding"/>
    <property type="evidence" value="ECO:0007669"/>
    <property type="project" value="UniProtKB-KW"/>
</dbReference>
<dbReference type="GO" id="GO:0005737">
    <property type="term" value="C:cytoplasm"/>
    <property type="evidence" value="ECO:0007669"/>
    <property type="project" value="UniProtKB-SubCell"/>
</dbReference>
<comment type="subcellular location">
    <subcellularLocation>
        <location evidence="1">Cytoplasm</location>
    </subcellularLocation>
</comment>
<sequence length="301" mass="34200">MYYNQNFLYQSNGSQYISQSNANFNENVPMPLHQIYMPTGFPAYTQVFDFERNETMLSDHFSNLFLYEQIWKPIGAQTTSKTESSVNNPSIQIQSPVAHSTPRPIRKLLKTPLEIQNVSKGDKKIDTIPEQNGLLRTKKTDIKMSKPKQMGKAIGAKSSLNSSSNSLDSFSPKSNSNQRKLPLRSQGIDMSQFLNKNSEYGSSCESSFLGTDSSFGKFKNKEKVTVQNKCLFCENNGESPEIYMSHPLKDSLGKVVCPVLRNYECPKCGESGDYAHTNKYCPETQRKQKENKIKKFFNQRD</sequence>
<dbReference type="PANTHER" id="PTHR12887">
    <property type="entry name" value="NANOS PROTEIN"/>
    <property type="match status" value="1"/>
</dbReference>
<evidence type="ECO:0000256" key="4">
    <source>
        <dbReference type="ARBA" id="ARBA00022771"/>
    </source>
</evidence>
<feature type="region of interest" description="Disordered" evidence="9">
    <location>
        <begin position="80"/>
        <end position="99"/>
    </location>
</feature>
<evidence type="ECO:0000313" key="11">
    <source>
        <dbReference type="EMBL" id="CAF0786360.1"/>
    </source>
</evidence>
<dbReference type="InterPro" id="IPR038129">
    <property type="entry name" value="Nanos_sf"/>
</dbReference>
<evidence type="ECO:0000256" key="8">
    <source>
        <dbReference type="PROSITE-ProRule" id="PRU00855"/>
    </source>
</evidence>
<feature type="compositionally biased region" description="Polar residues" evidence="9">
    <location>
        <begin position="80"/>
        <end position="98"/>
    </location>
</feature>
<keyword evidence="5" id="KW-0862">Zinc</keyword>
<dbReference type="AlphaFoldDB" id="A0A813RMF5"/>